<name>A0AAV2Z667_9STRA</name>
<proteinExistence type="predicted"/>
<dbReference type="EMBL" id="DAKRPA010000042">
    <property type="protein sequence ID" value="DBA01786.1"/>
    <property type="molecule type" value="Genomic_DNA"/>
</dbReference>
<evidence type="ECO:0000313" key="1">
    <source>
        <dbReference type="EMBL" id="DBA01786.1"/>
    </source>
</evidence>
<keyword evidence="2" id="KW-1185">Reference proteome</keyword>
<reference evidence="1" key="2">
    <citation type="journal article" date="2023" name="Microbiol Resour">
        <title>Decontamination and Annotation of the Draft Genome Sequence of the Oomycete Lagenidium giganteum ARSEF 373.</title>
        <authorList>
            <person name="Morgan W.R."/>
            <person name="Tartar A."/>
        </authorList>
    </citation>
    <scope>NUCLEOTIDE SEQUENCE</scope>
    <source>
        <strain evidence="1">ARSEF 373</strain>
    </source>
</reference>
<sequence length="171" mass="19359">YLQKTSAHGKSLQQKAPIMTLEDLRRIGNLLFVKNSAIALKDRTLSSDIAVLRFDELQWMGDYVLANVTRTKTSSATRLDISYSDAFLPTSLISDPFGASDCVFSQLDGAIKREHVSTYINRIHDGVAHWHWTPTSRPISRHTLRDGEMRSKQHQVLTLRYPTSPTARMDS</sequence>
<organism evidence="1 2">
    <name type="scientific">Lagenidium giganteum</name>
    <dbReference type="NCBI Taxonomy" id="4803"/>
    <lineage>
        <taxon>Eukaryota</taxon>
        <taxon>Sar</taxon>
        <taxon>Stramenopiles</taxon>
        <taxon>Oomycota</taxon>
        <taxon>Peronosporomycetes</taxon>
        <taxon>Pythiales</taxon>
        <taxon>Pythiaceae</taxon>
    </lineage>
</organism>
<protein>
    <submittedName>
        <fullName evidence="1">Uncharacterized protein</fullName>
    </submittedName>
</protein>
<dbReference type="AlphaFoldDB" id="A0AAV2Z667"/>
<dbReference type="Proteomes" id="UP001146120">
    <property type="component" value="Unassembled WGS sequence"/>
</dbReference>
<accession>A0AAV2Z667</accession>
<reference evidence="1" key="1">
    <citation type="submission" date="2022-11" db="EMBL/GenBank/DDBJ databases">
        <authorList>
            <person name="Morgan W.R."/>
            <person name="Tartar A."/>
        </authorList>
    </citation>
    <scope>NUCLEOTIDE SEQUENCE</scope>
    <source>
        <strain evidence="1">ARSEF 373</strain>
    </source>
</reference>
<evidence type="ECO:0000313" key="2">
    <source>
        <dbReference type="Proteomes" id="UP001146120"/>
    </source>
</evidence>
<gene>
    <name evidence="1" type="ORF">N0F65_010196</name>
</gene>
<comment type="caution">
    <text evidence="1">The sequence shown here is derived from an EMBL/GenBank/DDBJ whole genome shotgun (WGS) entry which is preliminary data.</text>
</comment>
<feature type="non-terminal residue" evidence="1">
    <location>
        <position position="1"/>
    </location>
</feature>